<organism evidence="3 4">
    <name type="scientific">Candidatus Scalindua japonica</name>
    <dbReference type="NCBI Taxonomy" id="1284222"/>
    <lineage>
        <taxon>Bacteria</taxon>
        <taxon>Pseudomonadati</taxon>
        <taxon>Planctomycetota</taxon>
        <taxon>Candidatus Brocadiia</taxon>
        <taxon>Candidatus Brocadiales</taxon>
        <taxon>Candidatus Scalinduaceae</taxon>
        <taxon>Candidatus Scalindua</taxon>
    </lineage>
</organism>
<dbReference type="Proteomes" id="UP000218542">
    <property type="component" value="Unassembled WGS sequence"/>
</dbReference>
<dbReference type="InterPro" id="IPR013815">
    <property type="entry name" value="ATP_grasp_subdomain_1"/>
</dbReference>
<evidence type="ECO:0000256" key="1">
    <source>
        <dbReference type="PROSITE-ProRule" id="PRU00409"/>
    </source>
</evidence>
<dbReference type="AlphaFoldDB" id="A0A286U172"/>
<dbReference type="GO" id="GO:0046872">
    <property type="term" value="F:metal ion binding"/>
    <property type="evidence" value="ECO:0007669"/>
    <property type="project" value="InterPro"/>
</dbReference>
<evidence type="ECO:0000313" key="3">
    <source>
        <dbReference type="EMBL" id="GAX61878.1"/>
    </source>
</evidence>
<dbReference type="SUPFAM" id="SSF56059">
    <property type="entry name" value="Glutathione synthetase ATP-binding domain-like"/>
    <property type="match status" value="1"/>
</dbReference>
<dbReference type="PANTHER" id="PTHR21621">
    <property type="entry name" value="RIBOSOMAL PROTEIN S6 MODIFICATION PROTEIN"/>
    <property type="match status" value="1"/>
</dbReference>
<dbReference type="EMBL" id="BAOS01000028">
    <property type="protein sequence ID" value="GAX61878.1"/>
    <property type="molecule type" value="Genomic_DNA"/>
</dbReference>
<comment type="caution">
    <text evidence="3">The sequence shown here is derived from an EMBL/GenBank/DDBJ whole genome shotgun (WGS) entry which is preliminary data.</text>
</comment>
<reference evidence="4" key="1">
    <citation type="journal article" date="2017" name="Environ. Microbiol. Rep.">
        <title>Genetic Diversity of Marine Anaerobic Ammonium-Oxidizing Bacteria as Revealed by Genomic and Proteomic Analyses of 'Candidatus Scalindua japonica'.</title>
        <authorList>
            <person name="Oshiki M."/>
            <person name="Mizuto K."/>
            <person name="Kimura Z."/>
            <person name="Kindaichi T."/>
            <person name="Satoh H."/>
            <person name="Okabe S."/>
        </authorList>
    </citation>
    <scope>NUCLEOTIDE SEQUENCE [LARGE SCALE GENOMIC DNA]</scope>
    <source>
        <strain evidence="4">husup-a2</strain>
    </source>
</reference>
<dbReference type="GO" id="GO:0009432">
    <property type="term" value="P:SOS response"/>
    <property type="evidence" value="ECO:0007669"/>
    <property type="project" value="TreeGrafter"/>
</dbReference>
<sequence>MVDKRLPVLITAIGGGGHGEQILKAIRLSSKYQYFIVGADADAECSQSKLVDRFVTLPLANHPCYMNELLLVCGRFGIRALFHGCEPELKRFSAERDRIEERGILLPINPTRLINVCMNKEATNQLLSGLGFEAPRYLSVKTRDSLKQIDWYPVVVKPSVGGGGSTNVFIAQNTTELLGLADYLGLELIADSFIIQEYVGNPEDEYTVGVLHDMDGNYINSIAVRRLLSGQLHTKTSVPNRTKRTDLGAKLVVSTGVSHGYVGRFPEVTEQCKEIAKAIGAKGPINIQCRLINGKVKVFEINPRFSGTTSLRAMAGYNEPEVLIRKHIYGETIEQDFDYNEVLILRSLHEQIL</sequence>
<accession>A0A286U172</accession>
<keyword evidence="1" id="KW-0067">ATP-binding</keyword>
<feature type="domain" description="ATP-grasp" evidence="2">
    <location>
        <begin position="124"/>
        <end position="328"/>
    </location>
</feature>
<dbReference type="InterPro" id="IPR011761">
    <property type="entry name" value="ATP-grasp"/>
</dbReference>
<dbReference type="Pfam" id="PF15632">
    <property type="entry name" value="ATPgrasp_Ter"/>
    <property type="match status" value="1"/>
</dbReference>
<evidence type="ECO:0000259" key="2">
    <source>
        <dbReference type="PROSITE" id="PS50975"/>
    </source>
</evidence>
<proteinExistence type="predicted"/>
<protein>
    <submittedName>
        <fullName evidence="3">Carbamoylphosphate synthase large subunit</fullName>
    </submittedName>
</protein>
<dbReference type="Gene3D" id="3.40.50.20">
    <property type="match status" value="1"/>
</dbReference>
<evidence type="ECO:0000313" key="4">
    <source>
        <dbReference type="Proteomes" id="UP000218542"/>
    </source>
</evidence>
<keyword evidence="1" id="KW-0547">Nucleotide-binding</keyword>
<dbReference type="RefSeq" id="WP_096895255.1">
    <property type="nucleotide sequence ID" value="NZ_BAOS01000028.1"/>
</dbReference>
<gene>
    <name evidence="3" type="ORF">SCALIN_C28_0080</name>
</gene>
<dbReference type="NCBIfam" id="NF009402">
    <property type="entry name" value="PRK12767.1-1"/>
    <property type="match status" value="1"/>
</dbReference>
<dbReference type="GO" id="GO:0005737">
    <property type="term" value="C:cytoplasm"/>
    <property type="evidence" value="ECO:0007669"/>
    <property type="project" value="TreeGrafter"/>
</dbReference>
<dbReference type="OrthoDB" id="5420347at2"/>
<name>A0A286U172_9BACT</name>
<dbReference type="Gene3D" id="3.30.1490.20">
    <property type="entry name" value="ATP-grasp fold, A domain"/>
    <property type="match status" value="1"/>
</dbReference>
<dbReference type="PANTHER" id="PTHR21621:SF0">
    <property type="entry name" value="BETA-CITRYLGLUTAMATE SYNTHASE B-RELATED"/>
    <property type="match status" value="1"/>
</dbReference>
<keyword evidence="4" id="KW-1185">Reference proteome</keyword>
<dbReference type="GO" id="GO:0018169">
    <property type="term" value="F:ribosomal S6-glutamic acid ligase activity"/>
    <property type="evidence" value="ECO:0007669"/>
    <property type="project" value="TreeGrafter"/>
</dbReference>
<dbReference type="GO" id="GO:0005524">
    <property type="term" value="F:ATP binding"/>
    <property type="evidence" value="ECO:0007669"/>
    <property type="project" value="UniProtKB-UniRule"/>
</dbReference>
<dbReference type="Gene3D" id="3.30.470.20">
    <property type="entry name" value="ATP-grasp fold, B domain"/>
    <property type="match status" value="1"/>
</dbReference>
<dbReference type="PROSITE" id="PS50975">
    <property type="entry name" value="ATP_GRASP"/>
    <property type="match status" value="1"/>
</dbReference>